<gene>
    <name evidence="3" type="ORF">DPMN_147806</name>
</gene>
<organism evidence="3 4">
    <name type="scientific">Dreissena polymorpha</name>
    <name type="common">Zebra mussel</name>
    <name type="synonym">Mytilus polymorpha</name>
    <dbReference type="NCBI Taxonomy" id="45954"/>
    <lineage>
        <taxon>Eukaryota</taxon>
        <taxon>Metazoa</taxon>
        <taxon>Spiralia</taxon>
        <taxon>Lophotrochozoa</taxon>
        <taxon>Mollusca</taxon>
        <taxon>Bivalvia</taxon>
        <taxon>Autobranchia</taxon>
        <taxon>Heteroconchia</taxon>
        <taxon>Euheterodonta</taxon>
        <taxon>Imparidentia</taxon>
        <taxon>Neoheterodontei</taxon>
        <taxon>Myida</taxon>
        <taxon>Dreissenoidea</taxon>
        <taxon>Dreissenidae</taxon>
        <taxon>Dreissena</taxon>
    </lineage>
</organism>
<keyword evidence="2" id="KW-0732">Signal</keyword>
<protein>
    <submittedName>
        <fullName evidence="3">Uncharacterized protein</fullName>
    </submittedName>
</protein>
<keyword evidence="4" id="KW-1185">Reference proteome</keyword>
<evidence type="ECO:0000256" key="2">
    <source>
        <dbReference type="SAM" id="SignalP"/>
    </source>
</evidence>
<keyword evidence="1" id="KW-0472">Membrane</keyword>
<feature type="signal peptide" evidence="2">
    <location>
        <begin position="1"/>
        <end position="20"/>
    </location>
</feature>
<dbReference type="AlphaFoldDB" id="A0A9D4F8K3"/>
<keyword evidence="1" id="KW-1133">Transmembrane helix</keyword>
<dbReference type="Proteomes" id="UP000828390">
    <property type="component" value="Unassembled WGS sequence"/>
</dbReference>
<evidence type="ECO:0000313" key="4">
    <source>
        <dbReference type="Proteomes" id="UP000828390"/>
    </source>
</evidence>
<feature type="chain" id="PRO_5038912754" evidence="2">
    <location>
        <begin position="21"/>
        <end position="87"/>
    </location>
</feature>
<accession>A0A9D4F8K3</accession>
<reference evidence="3" key="1">
    <citation type="journal article" date="2019" name="bioRxiv">
        <title>The Genome of the Zebra Mussel, Dreissena polymorpha: A Resource for Invasive Species Research.</title>
        <authorList>
            <person name="McCartney M.A."/>
            <person name="Auch B."/>
            <person name="Kono T."/>
            <person name="Mallez S."/>
            <person name="Zhang Y."/>
            <person name="Obille A."/>
            <person name="Becker A."/>
            <person name="Abrahante J.E."/>
            <person name="Garbe J."/>
            <person name="Badalamenti J.P."/>
            <person name="Herman A."/>
            <person name="Mangelson H."/>
            <person name="Liachko I."/>
            <person name="Sullivan S."/>
            <person name="Sone E.D."/>
            <person name="Koren S."/>
            <person name="Silverstein K.A.T."/>
            <person name="Beckman K.B."/>
            <person name="Gohl D.M."/>
        </authorList>
    </citation>
    <scope>NUCLEOTIDE SEQUENCE</scope>
    <source>
        <strain evidence="3">Duluth1</strain>
        <tissue evidence="3">Whole animal</tissue>
    </source>
</reference>
<sequence length="87" mass="9149">MQTPFLIYVWTVVYVQGATAGTRCSRATGLCLYGCNEGFEGEACVEALKLDKPKDTVPAAAIGGRVAAVAVVSLVVVVGVSIFVRQR</sequence>
<name>A0A9D4F8K3_DREPO</name>
<keyword evidence="1" id="KW-0812">Transmembrane</keyword>
<proteinExistence type="predicted"/>
<reference evidence="3" key="2">
    <citation type="submission" date="2020-11" db="EMBL/GenBank/DDBJ databases">
        <authorList>
            <person name="McCartney M.A."/>
            <person name="Auch B."/>
            <person name="Kono T."/>
            <person name="Mallez S."/>
            <person name="Becker A."/>
            <person name="Gohl D.M."/>
            <person name="Silverstein K.A.T."/>
            <person name="Koren S."/>
            <person name="Bechman K.B."/>
            <person name="Herman A."/>
            <person name="Abrahante J.E."/>
            <person name="Garbe J."/>
        </authorList>
    </citation>
    <scope>NUCLEOTIDE SEQUENCE</scope>
    <source>
        <strain evidence="3">Duluth1</strain>
        <tissue evidence="3">Whole animal</tissue>
    </source>
</reference>
<evidence type="ECO:0000256" key="1">
    <source>
        <dbReference type="SAM" id="Phobius"/>
    </source>
</evidence>
<feature type="transmembrane region" description="Helical" evidence="1">
    <location>
        <begin position="62"/>
        <end position="84"/>
    </location>
</feature>
<evidence type="ECO:0000313" key="3">
    <source>
        <dbReference type="EMBL" id="KAH3794275.1"/>
    </source>
</evidence>
<dbReference type="EMBL" id="JAIWYP010000007">
    <property type="protein sequence ID" value="KAH3794275.1"/>
    <property type="molecule type" value="Genomic_DNA"/>
</dbReference>
<comment type="caution">
    <text evidence="3">The sequence shown here is derived from an EMBL/GenBank/DDBJ whole genome shotgun (WGS) entry which is preliminary data.</text>
</comment>